<proteinExistence type="predicted"/>
<dbReference type="SMART" id="SM00739">
    <property type="entry name" value="KOW"/>
    <property type="match status" value="2"/>
</dbReference>
<dbReference type="PANTHER" id="PTHR11125:SF7">
    <property type="entry name" value="TRANSCRIPTION ELONGATION FACTOR SPT5"/>
    <property type="match status" value="1"/>
</dbReference>
<dbReference type="InterPro" id="IPR039659">
    <property type="entry name" value="SPT5"/>
</dbReference>
<protein>
    <submittedName>
        <fullName evidence="3">Transcription elongation factor SPT5-like protein 1</fullName>
    </submittedName>
</protein>
<reference evidence="3" key="1">
    <citation type="submission" date="2019-09" db="EMBL/GenBank/DDBJ databases">
        <title>Draft genome information of white flower Hibiscus syriacus.</title>
        <authorList>
            <person name="Kim Y.-M."/>
        </authorList>
    </citation>
    <scope>NUCLEOTIDE SEQUENCE [LARGE SCALE GENOMIC DNA]</scope>
    <source>
        <strain evidence="3">YM2019G1</strain>
    </source>
</reference>
<dbReference type="InterPro" id="IPR014722">
    <property type="entry name" value="Rib_uL2_dom2"/>
</dbReference>
<feature type="region of interest" description="Disordered" evidence="1">
    <location>
        <begin position="313"/>
        <end position="375"/>
    </location>
</feature>
<dbReference type="GO" id="GO:0006368">
    <property type="term" value="P:transcription elongation by RNA polymerase II"/>
    <property type="evidence" value="ECO:0007669"/>
    <property type="project" value="TreeGrafter"/>
</dbReference>
<dbReference type="GO" id="GO:0032044">
    <property type="term" value="C:DSIF complex"/>
    <property type="evidence" value="ECO:0007669"/>
    <property type="project" value="TreeGrafter"/>
</dbReference>
<dbReference type="AlphaFoldDB" id="A0A6A3ACP6"/>
<dbReference type="CDD" id="cd06086">
    <property type="entry name" value="KOW_Spt5_6"/>
    <property type="match status" value="1"/>
</dbReference>
<dbReference type="GO" id="GO:0003746">
    <property type="term" value="F:translation elongation factor activity"/>
    <property type="evidence" value="ECO:0007669"/>
    <property type="project" value="UniProtKB-KW"/>
</dbReference>
<dbReference type="InterPro" id="IPR057934">
    <property type="entry name" value="KOW_Spt5_7"/>
</dbReference>
<evidence type="ECO:0000313" key="3">
    <source>
        <dbReference type="EMBL" id="KAE8701806.1"/>
    </source>
</evidence>
<feature type="domain" description="KOW" evidence="2">
    <location>
        <begin position="80"/>
        <end position="111"/>
    </location>
</feature>
<dbReference type="EMBL" id="VEPZ02001014">
    <property type="protein sequence ID" value="KAE8701806.1"/>
    <property type="molecule type" value="Genomic_DNA"/>
</dbReference>
<dbReference type="GO" id="GO:0032784">
    <property type="term" value="P:regulation of DNA-templated transcription elongation"/>
    <property type="evidence" value="ECO:0007669"/>
    <property type="project" value="InterPro"/>
</dbReference>
<sequence>MHIGTEFILHRNNQIPSIARITVISSSFPLASKIIIGDSLSRFGSFKAPPRVPPSPRRFSRGGPPFDSGGRHRGGRGGHDALIGTTVKIRQGPFKGYRGRVDIKVSAVDRNFVSDNVVISTPHRDTSRYGMGSETPMHPSRTPLHPYMTPMRDPGATPIHDGMRTPMRDRARNPYAPMSPPRDGKRVQFRRFRTASAPIGAGMGIILAGSGRVWIYKVVPVESGERLCDYMLPTICLHNIRRATPLTNCSMRCYPITNCLGTNSNIPLVCCQAGLDGYVASRWVWGWGGGMRTRPARLPSLIGKKEICLLGTSPQYQPGSPPSRAYEAPTPGSGWGSTPGGNYSEAGTPRDGSSAYANAPSPYMPSTPSGQPMTPKSGSYIPGTPGGQLMTPGTVGLDVMSPVIGADNEGPWFMPDILVNVHKSGDETLGVIQEVLQDGSCKVALGSHGNGDTITVMASEMEIVPPRKSDKIKIMGGSLRGVTGKLIGVDGTDGIVRIDDSLDVKILDLVILAKLP</sequence>
<feature type="region of interest" description="Disordered" evidence="1">
    <location>
        <begin position="123"/>
        <end position="145"/>
    </location>
</feature>
<keyword evidence="4" id="KW-1185">Reference proteome</keyword>
<evidence type="ECO:0000313" key="4">
    <source>
        <dbReference type="Proteomes" id="UP000436088"/>
    </source>
</evidence>
<organism evidence="3 4">
    <name type="scientific">Hibiscus syriacus</name>
    <name type="common">Rose of Sharon</name>
    <dbReference type="NCBI Taxonomy" id="106335"/>
    <lineage>
        <taxon>Eukaryota</taxon>
        <taxon>Viridiplantae</taxon>
        <taxon>Streptophyta</taxon>
        <taxon>Embryophyta</taxon>
        <taxon>Tracheophyta</taxon>
        <taxon>Spermatophyta</taxon>
        <taxon>Magnoliopsida</taxon>
        <taxon>eudicotyledons</taxon>
        <taxon>Gunneridae</taxon>
        <taxon>Pentapetalae</taxon>
        <taxon>rosids</taxon>
        <taxon>malvids</taxon>
        <taxon>Malvales</taxon>
        <taxon>Malvaceae</taxon>
        <taxon>Malvoideae</taxon>
        <taxon>Hibiscus</taxon>
    </lineage>
</organism>
<evidence type="ECO:0000256" key="1">
    <source>
        <dbReference type="SAM" id="MobiDB-lite"/>
    </source>
</evidence>
<accession>A0A6A3ACP6</accession>
<dbReference type="GO" id="GO:0006357">
    <property type="term" value="P:regulation of transcription by RNA polymerase II"/>
    <property type="evidence" value="ECO:0007669"/>
    <property type="project" value="InterPro"/>
</dbReference>
<dbReference type="GO" id="GO:0003729">
    <property type="term" value="F:mRNA binding"/>
    <property type="evidence" value="ECO:0007669"/>
    <property type="project" value="TreeGrafter"/>
</dbReference>
<feature type="compositionally biased region" description="Polar residues" evidence="1">
    <location>
        <begin position="364"/>
        <end position="375"/>
    </location>
</feature>
<dbReference type="Gene3D" id="2.30.30.30">
    <property type="match status" value="1"/>
</dbReference>
<dbReference type="InterPro" id="IPR057935">
    <property type="entry name" value="KOW_Spt5_6_plant"/>
</dbReference>
<feature type="domain" description="KOW" evidence="2">
    <location>
        <begin position="465"/>
        <end position="492"/>
    </location>
</feature>
<dbReference type="Proteomes" id="UP000436088">
    <property type="component" value="Unassembled WGS sequence"/>
</dbReference>
<feature type="region of interest" description="Disordered" evidence="1">
    <location>
        <begin position="47"/>
        <end position="81"/>
    </location>
</feature>
<dbReference type="Pfam" id="PF23287">
    <property type="entry name" value="KOW7_SPT5"/>
    <property type="match status" value="1"/>
</dbReference>
<gene>
    <name evidence="3" type="ORF">F3Y22_tig00110505pilonHSYRG00219</name>
</gene>
<dbReference type="InterPro" id="IPR005824">
    <property type="entry name" value="KOW"/>
</dbReference>
<evidence type="ECO:0000259" key="2">
    <source>
        <dbReference type="SMART" id="SM00739"/>
    </source>
</evidence>
<dbReference type="Pfam" id="PF23038">
    <property type="entry name" value="KOW6_SPT51-2"/>
    <property type="match status" value="1"/>
</dbReference>
<name>A0A6A3ACP6_HIBSY</name>
<dbReference type="PANTHER" id="PTHR11125">
    <property type="entry name" value="SUPPRESSOR OF TY 5"/>
    <property type="match status" value="1"/>
</dbReference>
<comment type="caution">
    <text evidence="3">The sequence shown here is derived from an EMBL/GenBank/DDBJ whole genome shotgun (WGS) entry which is preliminary data.</text>
</comment>